<evidence type="ECO:0000256" key="3">
    <source>
        <dbReference type="ARBA" id="ARBA00022771"/>
    </source>
</evidence>
<feature type="compositionally biased region" description="Polar residues" evidence="6">
    <location>
        <begin position="4222"/>
        <end position="4238"/>
    </location>
</feature>
<dbReference type="GO" id="GO:0005634">
    <property type="term" value="C:nucleus"/>
    <property type="evidence" value="ECO:0007669"/>
    <property type="project" value="TreeGrafter"/>
</dbReference>
<feature type="region of interest" description="Disordered" evidence="6">
    <location>
        <begin position="696"/>
        <end position="724"/>
    </location>
</feature>
<comment type="caution">
    <text evidence="8">The sequence shown here is derived from an EMBL/GenBank/DDBJ whole genome shotgun (WGS) entry which is preliminary data.</text>
</comment>
<feature type="compositionally biased region" description="Low complexity" evidence="6">
    <location>
        <begin position="4306"/>
        <end position="4318"/>
    </location>
</feature>
<feature type="compositionally biased region" description="Basic residues" evidence="6">
    <location>
        <begin position="2138"/>
        <end position="2156"/>
    </location>
</feature>
<dbReference type="GO" id="GO:0008270">
    <property type="term" value="F:zinc ion binding"/>
    <property type="evidence" value="ECO:0007669"/>
    <property type="project" value="UniProtKB-KW"/>
</dbReference>
<evidence type="ECO:0000259" key="7">
    <source>
        <dbReference type="PROSITE" id="PS50157"/>
    </source>
</evidence>
<dbReference type="OrthoDB" id="4737882at2759"/>
<proteinExistence type="predicted"/>
<feature type="domain" description="C2H2-type" evidence="7">
    <location>
        <begin position="3628"/>
        <end position="3655"/>
    </location>
</feature>
<feature type="compositionally biased region" description="Acidic residues" evidence="6">
    <location>
        <begin position="1670"/>
        <end position="1682"/>
    </location>
</feature>
<keyword evidence="2" id="KW-0677">Repeat</keyword>
<feature type="compositionally biased region" description="Basic and acidic residues" evidence="6">
    <location>
        <begin position="1285"/>
        <end position="1299"/>
    </location>
</feature>
<feature type="compositionally biased region" description="Basic and acidic residues" evidence="6">
    <location>
        <begin position="2858"/>
        <end position="2872"/>
    </location>
</feature>
<dbReference type="STRING" id="151549.A0A4C1VAT0"/>
<feature type="region of interest" description="Disordered" evidence="6">
    <location>
        <begin position="2625"/>
        <end position="2666"/>
    </location>
</feature>
<feature type="compositionally biased region" description="Basic residues" evidence="6">
    <location>
        <begin position="201"/>
        <end position="218"/>
    </location>
</feature>
<evidence type="ECO:0000256" key="5">
    <source>
        <dbReference type="PROSITE-ProRule" id="PRU00042"/>
    </source>
</evidence>
<feature type="compositionally biased region" description="Polar residues" evidence="6">
    <location>
        <begin position="1141"/>
        <end position="1157"/>
    </location>
</feature>
<feature type="compositionally biased region" description="Polar residues" evidence="6">
    <location>
        <begin position="2737"/>
        <end position="2751"/>
    </location>
</feature>
<dbReference type="Proteomes" id="UP000299102">
    <property type="component" value="Unassembled WGS sequence"/>
</dbReference>
<dbReference type="PROSITE" id="PS00028">
    <property type="entry name" value="ZINC_FINGER_C2H2_1"/>
    <property type="match status" value="2"/>
</dbReference>
<evidence type="ECO:0000256" key="1">
    <source>
        <dbReference type="ARBA" id="ARBA00022723"/>
    </source>
</evidence>
<dbReference type="PANTHER" id="PTHR24408:SF58">
    <property type="entry name" value="TRANSCRIPTION FACTOR (TFIIIA), PUTATIVE (AFU_ORTHOLOGUE AFUA_1G05150)-RELATED"/>
    <property type="match status" value="1"/>
</dbReference>
<feature type="region of interest" description="Disordered" evidence="6">
    <location>
        <begin position="4222"/>
        <end position="4318"/>
    </location>
</feature>
<gene>
    <name evidence="8" type="ORF">EVAR_94905_1</name>
</gene>
<feature type="region of interest" description="Disordered" evidence="6">
    <location>
        <begin position="129"/>
        <end position="160"/>
    </location>
</feature>
<feature type="region of interest" description="Disordered" evidence="6">
    <location>
        <begin position="2314"/>
        <end position="2358"/>
    </location>
</feature>
<dbReference type="EMBL" id="BGZK01000303">
    <property type="protein sequence ID" value="GBP35452.1"/>
    <property type="molecule type" value="Genomic_DNA"/>
</dbReference>
<feature type="region of interest" description="Disordered" evidence="6">
    <location>
        <begin position="1116"/>
        <end position="1160"/>
    </location>
</feature>
<feature type="region of interest" description="Disordered" evidence="6">
    <location>
        <begin position="1627"/>
        <end position="1693"/>
    </location>
</feature>
<feature type="region of interest" description="Disordered" evidence="6">
    <location>
        <begin position="1228"/>
        <end position="1265"/>
    </location>
</feature>
<feature type="region of interest" description="Disordered" evidence="6">
    <location>
        <begin position="887"/>
        <end position="919"/>
    </location>
</feature>
<feature type="compositionally biased region" description="Basic and acidic residues" evidence="6">
    <location>
        <begin position="2639"/>
        <end position="2650"/>
    </location>
</feature>
<dbReference type="GO" id="GO:0043565">
    <property type="term" value="F:sequence-specific DNA binding"/>
    <property type="evidence" value="ECO:0007669"/>
    <property type="project" value="TreeGrafter"/>
</dbReference>
<reference evidence="8 9" key="1">
    <citation type="journal article" date="2019" name="Commun. Biol.">
        <title>The bagworm genome reveals a unique fibroin gene that provides high tensile strength.</title>
        <authorList>
            <person name="Kono N."/>
            <person name="Nakamura H."/>
            <person name="Ohtoshi R."/>
            <person name="Tomita M."/>
            <person name="Numata K."/>
            <person name="Arakawa K."/>
        </authorList>
    </citation>
    <scope>NUCLEOTIDE SEQUENCE [LARGE SCALE GENOMIC DNA]</scope>
</reference>
<keyword evidence="1" id="KW-0479">Metal-binding</keyword>
<dbReference type="Pfam" id="PF21538">
    <property type="entry name" value="Med15_M"/>
    <property type="match status" value="1"/>
</dbReference>
<name>A0A4C1VAT0_EUMVA</name>
<accession>A0A4C1VAT0</accession>
<feature type="region of interest" description="Disordered" evidence="6">
    <location>
        <begin position="84"/>
        <end position="117"/>
    </location>
</feature>
<dbReference type="SMART" id="SM00355">
    <property type="entry name" value="ZnF_C2H2"/>
    <property type="match status" value="25"/>
</dbReference>
<feature type="region of interest" description="Disordered" evidence="6">
    <location>
        <begin position="1009"/>
        <end position="1061"/>
    </location>
</feature>
<feature type="region of interest" description="Disordered" evidence="6">
    <location>
        <begin position="1482"/>
        <end position="1559"/>
    </location>
</feature>
<evidence type="ECO:0000313" key="9">
    <source>
        <dbReference type="Proteomes" id="UP000299102"/>
    </source>
</evidence>
<evidence type="ECO:0000313" key="8">
    <source>
        <dbReference type="EMBL" id="GBP35452.1"/>
    </source>
</evidence>
<organism evidence="8 9">
    <name type="scientific">Eumeta variegata</name>
    <name type="common">Bagworm moth</name>
    <name type="synonym">Eumeta japonica</name>
    <dbReference type="NCBI Taxonomy" id="151549"/>
    <lineage>
        <taxon>Eukaryota</taxon>
        <taxon>Metazoa</taxon>
        <taxon>Ecdysozoa</taxon>
        <taxon>Arthropoda</taxon>
        <taxon>Hexapoda</taxon>
        <taxon>Insecta</taxon>
        <taxon>Pterygota</taxon>
        <taxon>Neoptera</taxon>
        <taxon>Endopterygota</taxon>
        <taxon>Lepidoptera</taxon>
        <taxon>Glossata</taxon>
        <taxon>Ditrysia</taxon>
        <taxon>Tineoidea</taxon>
        <taxon>Psychidae</taxon>
        <taxon>Oiketicinae</taxon>
        <taxon>Eumeta</taxon>
    </lineage>
</organism>
<evidence type="ECO:0000256" key="4">
    <source>
        <dbReference type="ARBA" id="ARBA00022833"/>
    </source>
</evidence>
<feature type="compositionally biased region" description="Acidic residues" evidence="6">
    <location>
        <begin position="700"/>
        <end position="713"/>
    </location>
</feature>
<dbReference type="InterPro" id="IPR048385">
    <property type="entry name" value="Med15_central"/>
</dbReference>
<keyword evidence="9" id="KW-1185">Reference proteome</keyword>
<feature type="region of interest" description="Disordered" evidence="6">
    <location>
        <begin position="2131"/>
        <end position="2188"/>
    </location>
</feature>
<dbReference type="InterPro" id="IPR013087">
    <property type="entry name" value="Znf_C2H2_type"/>
</dbReference>
<feature type="compositionally biased region" description="Polar residues" evidence="6">
    <location>
        <begin position="106"/>
        <end position="115"/>
    </location>
</feature>
<feature type="region of interest" description="Disordered" evidence="6">
    <location>
        <begin position="2693"/>
        <end position="2754"/>
    </location>
</feature>
<keyword evidence="4" id="KW-0862">Zinc</keyword>
<dbReference type="Gene3D" id="3.30.160.60">
    <property type="entry name" value="Classic Zinc Finger"/>
    <property type="match status" value="2"/>
</dbReference>
<feature type="compositionally biased region" description="Polar residues" evidence="6">
    <location>
        <begin position="2346"/>
        <end position="2358"/>
    </location>
</feature>
<dbReference type="GO" id="GO:0000981">
    <property type="term" value="F:DNA-binding transcription factor activity, RNA polymerase II-specific"/>
    <property type="evidence" value="ECO:0007669"/>
    <property type="project" value="TreeGrafter"/>
</dbReference>
<feature type="compositionally biased region" description="Basic and acidic residues" evidence="6">
    <location>
        <begin position="2701"/>
        <end position="2725"/>
    </location>
</feature>
<evidence type="ECO:0000256" key="6">
    <source>
        <dbReference type="SAM" id="MobiDB-lite"/>
    </source>
</evidence>
<sequence>MSSDYERKFEDMKKYIPFLDSMISRLETCHSTDNPRQAQLNKIRALRDLLLEKNKRMKMENLNKCEQVLKNLYAKVEQSDSFTNIKSVPAPPMITENTENDIENNQTRPDSPNNKSHLRSVCNVIQSNPEGVLFHRRPKKDMMSPIRSPTNNKRRFDETSLSRRNYTRVLVSPDTSRVLYHRRSPKTSSRSPIKSLNKKSPSYRKSKKSSKRRSRSRKPKDINITINVPDKSLNSLNAEDIIERIKKCDDNDVDLDILQGIRKKLFHELKQTGINPDITNFILQSYGNKKKKRKKGKEKEYEEGELSDSESEYIERVYDNIVTDFQSKNEDFSKGKIIKTSSKTEVDSETAVRKIKINFTIAGSNTTNDLPEKIFKECIETITSDSTVDAEILELKNVEVSNTQGFNSNAGIFGLPSNSKKIVSSQNSEISNKCIDNSKEQTVSDDQFGNVSGNSTLLNTNQATTVNIEMQDFNGKNCNISQSANEIDNDKKLELLKTQRENKANFYKPLIDPIEYNANNEIINSDDKIKDDSCNNDINNDEKYLSDRKDEDTMSLTKDDNSGGNSIKIPFILDTTKDVEIKKGDDEIISHIDILAALKKDILSESLDISNKSNEIPALHQPKLIKVTGTPSIAFDINRKKRISLEKYKEKTNPVPKLFNKEAADSNVREEKVKKQSRGLTAKECERFNFSKEVLKDESDKDDDSVTTTESDEGFAPKSPEQNSFDILNQAKEPIIIPTESSANSMIENTYFDTDMRVLDKGLTPTINNRVPVDVEVAAETSDITTKLLKQPNNILKSTSLDPRIKNDNFNLTSIPLLNLGESKLQKFSNNTNLVQDSLNGNKTSLKLPVDHETLKETLTKDNASFSSRVSIWDTLNSLDKDLNAESINVHNPSNNKDRRSECPRSSGHYFGKSDYPQTPTHPFGRTDCPMTPVHPFGMSECPSTPVHSFGRADCPPTPAHSFPFTEIQKPSFNMMDVNNSKLVPPDISYFGTSHPFGVSEMPNTPRHPFGASEMPGTPRHPFGASEMPGTPRHPFGASEVPSTPHHSFGVSEMPGTPRHPFGACEVPGTPRHSFGYSEISPSPFVPFGTEMNGNSNRPFLPSDIPRTPVHPFGASEMPKTPVHPFGRADYPSYNSDRHSTSSQSFGRPSVNYSNDSRQNRQIDYKSNSAGNEKIQPVITKNKASAETIFIEIKNIAEAEAKANLGKPVSLEVKVVLVFKEFMQVKRGRSQQRQFGEASASRRENSIDFQRNNERERAKSQQRQVKETVIPRRENSIGRSNSRHFSRDRSYSREHSATRNIHSENFESRRMRERVNQNRQHTANVGRSYHLNEDVSTEDPGIKHSFDPLNNRNTLDVESHAGRSFTIDTSINRTFQVIKKSDVCFNDQRRRASSVGRSLHSSLRSDISNFDHEQNKQFTERRNNFTRARSMGRDCELNYKIDNKGKSDFEDYKREFEKRENITDKADSICAYAEVNKTNSKDIKNDRYSNKSYKKRDPRMKDYAFDLRRGRGKDYESDHKSSSTRYSNNRDPRLQKTHFQRNGSTESNKHRKSNEDKDMSRKYGIMYTNDNISSGTVLGSGSAVKNYRIPKLKRVILDNDKNDSDDSTASRNRDVIESSDCKLKTYVNRNKRSAGAGSSDKNNGQENENLDNSLTSHNQKTRVRKVSTDSEFEDNVCTDQIDDEQRNPSDNAVKNSLRIQNLTNDDTAKNIKDNLNKFTSDVTNLTDQTEYDLDVFTDLTVPESAPSTEINQLIADLDKDLDNCNNSDIAKISTGSLVHSLVQTNIAIKAQTEESVSCKLSHISLPSGTVLDFKKKTNNMDEVNVFNMDDELKKETSNSVEHSEKFVDDKLNESNEITSNNQKVEKNSEILLEQSPIVSSPQKDKCIVSTQINNYDKDESVSVLNDNEEKKIVEKQINEMCQNNCIIEKDKLEKEDDNVSLVSTSIFEKQTVDDGRNDHTNVSTLLSQSEATFIADSTVNTVDDVTTSREKTNDTLPDSTNENNAVLDCNDKINNASQKEFDKTDNNNLNASQSTTKITSMSNFLTILQGKSKIKELLNMLSNDESPQAEKMRRKLEKLSEIVSDEEDNEKVDDISCDNNETISQMQVNSESVDSTRIGEDLQTAISTSVETMPSKTTTKKIYKKKMRRKTGKMKGKIQISKGIQKAKRTTRSEAAAKEHTKKSKIKKHMSRELMMLQEDIKEMFISDEVLNATGIRMCRLAKLVDDNVTPRKKSDSDDMLASKPKTRKSNDLDVIAKDLESNPLVVLEKVINNTEEFTMKPTLMKPMRKKPGPKPKIKVPVCDVTTDSNKIVEPETKRVKYKPGPLSKTRHVRQNEDNDSEQTDFKSLSETSDYNLHSSESECETLASLKKDYNTENIQNTTAKIKHRRKHCKAYVSKNIKRRKIEIPQTNNLCDDDSKQSEINSSENFAHNIFTDKSYCFYKNQTNYACRFCDFVGRNIAHHYKYKHPHDEIPISRINPIIASEAIKQSLDTNLESLVNICNKKHVCRFCFEVFNKGVNNLESFFWHIVSKHTGEYEQQCTLCPDTSTCSSTLIKPNPPDKAEGLLLGYICEECNFTQISLDNLKYHINKRHNNPDIKIYQISLGDITQKGLTLLIKNRKNLSDASPKTGRSLRSNTKKDVADDKSDITETSDQISESDNSYVSETVVQPSFRYKPGPASKKMQPKIRFEYEDTASETSDIKTTEDRVEVKEETERKNDRDSSLSESFSSPTKSNTRQSVEASNEISVKTKTHDEKREGNLFYGAHFMINVTASGVKEYICCVNGVQNHYKTTLMISLKKHVQMKHKESWDGYCCICKVIVTTLGVHKFQDCLAHFLQNHMDDFPSLQDNTSNLRESLEKSQSLERTESHNELLDTMEQREHAISFGAVETSKKYINVRPLSDLQHQSSCELEDQPDPEPTLLRIESVVSLNPSETRKSDTAFVPESRIHPDSVPTTSMTPVVRTNTVRSDTVGSNGEWTPTSVTDNKHRVVLETMLEQKKLVQIFKCAGKFCSFTTDSAELAVVHATTHQRTGGAGALRCAYCTFESPGSGIDLAAHVFREHGHCQYACRSCFYRASSALLVEEHVRCSHPDRTGPLVVLRAPLATPAPPADTVVVLSRADAVPEYICTYGKKQSGPEQCKFRTYTLGKFLDHYKQRHPDVTSYECWDCGSALEVSSEGSAAAVLAQHQRTHGLCQYHCTYCVFGAETERELIAHAAHAHPAYRPQAYLRHIVESKGPDGNPKLKVLPLVHFNKGSCASLLDVEAYNIADDPVKEAARALDLEKLLGQTALMIEQAMTNNSSVVTSAPALNSPSACIPAPQPAPSPLITETLRMDVSDVSKSLNAQNDHDKLKKVGSAQHNVDDQDRVQITLMDAEAKSKASSASSPIGLLPKIKTEPQDVPAVISLKSSASTVVAVASILPGNATDVICLNSDDENERGTSEVINISDNDDSPSATVTATSSKRVPLANVYKCANCEVIFKTGGGFKRHLSTCCAKGLMVCAYCTFRSEVRHLLAEHQMRDHGPTSQYLCFYCRYTATEISVIDKHVLTAHGIKNPVHNQDLTVKIYKKFIVRGAKATSKLKSDKHGAYTSTPSTIIPATSTRRRYGPADIDALPIAPIVDEPILCAECDFDTKVRVNMVRHLQLHAQRQPAPRTAPVNPVPYLETNEKHFDKMTNLAASSNAVRAEKSSTKDSLSTPFASGRYPQFVPERSRHACGAPDCSYISVDENMLRRHWEALHSTCSVYRCVHCPPDQQLDPALPLTSARIISHLRMHDVHLYVCSGCNIYYHYQQQAVEKHIAEKHPFGASVITVRQPAQTTPTVTPVTATVTSANPPASTSALPSVDSSVSAPTMDLKPWQCGLCEFKSMLRPEVIEHCGQVHNSKMQYKCALCSWRGALYDSASKHCAVAHPGRPAEVLYLYYREGSVSPGPDGSPRWLYQRRLCRPNDRPTQPVGEVKLAPIVSPVDLNLVKSELLDEAEPHTERSETAQSLMERYDKFCDPRDGKYACPLCNVNEDSRDAMTAHLYEELNYRKWSCSMCTYKAFHKVRLMEHALYEHCQTQEPVALPADERLEAWVDACLSHQERVMRPLAVVDNFVLPNETPMVSRGRDPSPRACDTFDAKELEDAFGAFGAPKESFFSCPKCLFTVEEEEKFKDHLEYELAKVRWCCSLCPEKFHRYHEAQLHCKSAHSNSPARAVEASRDPDRRAAWVATVVRTQGRNMSGTSASETIRAQTRPDVEPEGVDNSLLVARYEEPVPASGQRSSRKRRPVNLVEPDSDDERLVIDERAAGTPSASPTPPLSASASDTTAADTPVSNLDGEFLSSSTAFSAFVSSLPEKCPFCEYASKIGMFEHLAKHYNIKPYVCAYCGFNGYRAAVYKHQSKEHGKQPRHLLPVKLPLDAPQVRDVVLNRRCSTVLCLLCGARVLKMDATRHTTEAHPDHTAQLVDPNSVVMRCETCGVLRCDEAAMKDHRSVVHPDQPVSSFASYKLPRLKKAVIVCEHCTRRFKYKREFYAHHEAAHPELELRFTESAGGEFPVSVNPALAAAPAAASSFDSAASVMEIISCDDDENDNSAPSAERARSDVFSAGVVPTITAVTSLASDNAKRKLPDDFDDCISAPFRRVAKKSTTQLPVRADSGTRAVARKSTTQLPLYYVESDSEREETEEEDDTYSWYGKRPPALGELAHVTALMPVPVLNTLMSFTLDKLSEITNISPKVVVRDIKASPDGSEIQKK</sequence>
<dbReference type="PANTHER" id="PTHR24408">
    <property type="entry name" value="ZINC FINGER PROTEIN"/>
    <property type="match status" value="1"/>
</dbReference>
<feature type="compositionally biased region" description="Basic and acidic residues" evidence="6">
    <location>
        <begin position="1240"/>
        <end position="1265"/>
    </location>
</feature>
<feature type="compositionally biased region" description="Polar residues" evidence="6">
    <location>
        <begin position="2651"/>
        <end position="2666"/>
    </location>
</feature>
<feature type="compositionally biased region" description="Low complexity" evidence="6">
    <location>
        <begin position="2726"/>
        <end position="2736"/>
    </location>
</feature>
<keyword evidence="3 5" id="KW-0863">Zinc-finger</keyword>
<feature type="region of interest" description="Disordered" evidence="6">
    <location>
        <begin position="1277"/>
        <end position="1299"/>
    </location>
</feature>
<feature type="region of interest" description="Disordered" evidence="6">
    <location>
        <begin position="2850"/>
        <end position="2872"/>
    </location>
</feature>
<protein>
    <recommendedName>
        <fullName evidence="7">C2H2-type domain-containing protein</fullName>
    </recommendedName>
</protein>
<feature type="region of interest" description="Disordered" evidence="6">
    <location>
        <begin position="177"/>
        <end position="222"/>
    </location>
</feature>
<feature type="compositionally biased region" description="Polar residues" evidence="6">
    <location>
        <begin position="1639"/>
        <end position="1658"/>
    </location>
</feature>
<evidence type="ECO:0000256" key="2">
    <source>
        <dbReference type="ARBA" id="ARBA00022737"/>
    </source>
</evidence>
<dbReference type="PROSITE" id="PS50157">
    <property type="entry name" value="ZINC_FINGER_C2H2_2"/>
    <property type="match status" value="1"/>
</dbReference>
<feature type="compositionally biased region" description="Basic and acidic residues" evidence="6">
    <location>
        <begin position="1499"/>
        <end position="1521"/>
    </location>
</feature>